<proteinExistence type="predicted"/>
<dbReference type="PROSITE" id="PS51186">
    <property type="entry name" value="GNAT"/>
    <property type="match status" value="1"/>
</dbReference>
<organism evidence="2 3">
    <name type="scientific">Clostridium argentinense CDC 2741</name>
    <dbReference type="NCBI Taxonomy" id="1418104"/>
    <lineage>
        <taxon>Bacteria</taxon>
        <taxon>Bacillati</taxon>
        <taxon>Bacillota</taxon>
        <taxon>Clostridia</taxon>
        <taxon>Eubacteriales</taxon>
        <taxon>Clostridiaceae</taxon>
        <taxon>Clostridium</taxon>
    </lineage>
</organism>
<dbReference type="OrthoDB" id="357176at2"/>
<dbReference type="Gene3D" id="3.40.630.30">
    <property type="match status" value="1"/>
</dbReference>
<dbReference type="GO" id="GO:0016747">
    <property type="term" value="F:acyltransferase activity, transferring groups other than amino-acyl groups"/>
    <property type="evidence" value="ECO:0007669"/>
    <property type="project" value="InterPro"/>
</dbReference>
<dbReference type="Proteomes" id="UP000031366">
    <property type="component" value="Unassembled WGS sequence"/>
</dbReference>
<dbReference type="RefSeq" id="WP_039637106.1">
    <property type="nucleotide sequence ID" value="NZ_AYSO01000020.1"/>
</dbReference>
<sequence>MMKQLDLKDEKVLEKILDVQIASYKIEAEIIGFDEIPPLKDTINTLKQCNETFYGYFIDDILAGIVSYKIENDTLDIHRVAVHPSFFKRGIAKELINFVEKINNIKNIIVCTGKENIPAVNLYMKNGYKKIKDIKIKEGFYLTSFEKIL</sequence>
<dbReference type="CDD" id="cd04301">
    <property type="entry name" value="NAT_SF"/>
    <property type="match status" value="1"/>
</dbReference>
<accession>A0A0C1TVY4</accession>
<protein>
    <submittedName>
        <fullName evidence="2">Acetyltransferase domain protein</fullName>
    </submittedName>
</protein>
<feature type="domain" description="N-acetyltransferase" evidence="1">
    <location>
        <begin position="3"/>
        <end position="149"/>
    </location>
</feature>
<dbReference type="AlphaFoldDB" id="A0A0C1TVY4"/>
<dbReference type="SUPFAM" id="SSF55729">
    <property type="entry name" value="Acyl-CoA N-acyltransferases (Nat)"/>
    <property type="match status" value="1"/>
</dbReference>
<evidence type="ECO:0000313" key="2">
    <source>
        <dbReference type="EMBL" id="KIE44894.1"/>
    </source>
</evidence>
<keyword evidence="3" id="KW-1185">Reference proteome</keyword>
<comment type="caution">
    <text evidence="2">The sequence shown here is derived from an EMBL/GenBank/DDBJ whole genome shotgun (WGS) entry which is preliminary data.</text>
</comment>
<dbReference type="Pfam" id="PF00583">
    <property type="entry name" value="Acetyltransf_1"/>
    <property type="match status" value="1"/>
</dbReference>
<dbReference type="STRING" id="29341.RSJ17_07440"/>
<name>A0A0C1TVY4_9CLOT</name>
<evidence type="ECO:0000313" key="3">
    <source>
        <dbReference type="Proteomes" id="UP000031366"/>
    </source>
</evidence>
<gene>
    <name evidence="2" type="ORF">U732_930</name>
</gene>
<reference evidence="2 3" key="1">
    <citation type="journal article" date="2015" name="Infect. Genet. Evol.">
        <title>Genomic sequences of six botulinum neurotoxin-producing strains representing three clostridial species illustrate the mobility and diversity of botulinum neurotoxin genes.</title>
        <authorList>
            <person name="Smith T.J."/>
            <person name="Hill K.K."/>
            <person name="Xie G."/>
            <person name="Foley B.T."/>
            <person name="Williamson C.H."/>
            <person name="Foster J.T."/>
            <person name="Johnson S.L."/>
            <person name="Chertkov O."/>
            <person name="Teshima H."/>
            <person name="Gibbons H.S."/>
            <person name="Johnsky L.A."/>
            <person name="Karavis M.A."/>
            <person name="Smith L.A."/>
        </authorList>
    </citation>
    <scope>NUCLEOTIDE SEQUENCE [LARGE SCALE GENOMIC DNA]</scope>
    <source>
        <strain evidence="2 3">CDC 2741</strain>
    </source>
</reference>
<dbReference type="InterPro" id="IPR000182">
    <property type="entry name" value="GNAT_dom"/>
</dbReference>
<keyword evidence="2" id="KW-0808">Transferase</keyword>
<evidence type="ECO:0000259" key="1">
    <source>
        <dbReference type="PROSITE" id="PS51186"/>
    </source>
</evidence>
<dbReference type="InterPro" id="IPR016181">
    <property type="entry name" value="Acyl_CoA_acyltransferase"/>
</dbReference>
<dbReference type="EMBL" id="AYSO01000020">
    <property type="protein sequence ID" value="KIE44894.1"/>
    <property type="molecule type" value="Genomic_DNA"/>
</dbReference>